<dbReference type="PANTHER" id="PTHR33273:SF4">
    <property type="entry name" value="ENDONUCLEASE_EXONUCLEASE_PHOSPHATASE DOMAIN-CONTAINING PROTEIN"/>
    <property type="match status" value="1"/>
</dbReference>
<feature type="compositionally biased region" description="Polar residues" evidence="1">
    <location>
        <begin position="155"/>
        <end position="164"/>
    </location>
</feature>
<evidence type="ECO:0000259" key="2">
    <source>
        <dbReference type="Pfam" id="PF14529"/>
    </source>
</evidence>
<keyword evidence="3" id="KW-0695">RNA-directed DNA polymerase</keyword>
<keyword evidence="3" id="KW-0548">Nucleotidyltransferase</keyword>
<reference evidence="3 4" key="1">
    <citation type="journal article" date="2019" name="Commun. Biol.">
        <title>The bagworm genome reveals a unique fibroin gene that provides high tensile strength.</title>
        <authorList>
            <person name="Kono N."/>
            <person name="Nakamura H."/>
            <person name="Ohtoshi R."/>
            <person name="Tomita M."/>
            <person name="Numata K."/>
            <person name="Arakawa K."/>
        </authorList>
    </citation>
    <scope>NUCLEOTIDE SEQUENCE [LARGE SCALE GENOMIC DNA]</scope>
</reference>
<sequence>MESPLRDGEGAKILPNVTATRHLGIHRSTATALSDVYAAARITLLRTARDPVNKGRRALTAKVHTWPATDAREGAYCGGKATRYITYSRAETHNGAAADDTVKVYATTRDTSGNLDPHGRPAINEPKLPTARADRPKHVAAGAADGSPPNHNGWLGSNPSSAASTGPYPRRAPVNLRVVYRNTGGLELSDFTDTSTIGIRLSSAGTELRLFAVYRPPVSHFRSSDIHTIFDDNTPTILAGDLISKHTAWGSRVVSPAGRQLLQEAKDYGYKVLGPDTSSHVLTDPRFGTDVLDIVLCQRLSFPIHVEVLYDMDTQHLPILSTLDTTVHLTPARPQTHRTNLGAYQRALEELHIGKSFSNSEKVDLAATSSRKF</sequence>
<keyword evidence="3" id="KW-0808">Transferase</keyword>
<dbReference type="OrthoDB" id="410155at2759"/>
<dbReference type="AlphaFoldDB" id="A0A4C1YZC5"/>
<dbReference type="GO" id="GO:0003964">
    <property type="term" value="F:RNA-directed DNA polymerase activity"/>
    <property type="evidence" value="ECO:0007669"/>
    <property type="project" value="UniProtKB-KW"/>
</dbReference>
<feature type="region of interest" description="Disordered" evidence="1">
    <location>
        <begin position="109"/>
        <end position="169"/>
    </location>
</feature>
<dbReference type="STRING" id="151549.A0A4C1YZC5"/>
<evidence type="ECO:0000313" key="4">
    <source>
        <dbReference type="Proteomes" id="UP000299102"/>
    </source>
</evidence>
<comment type="caution">
    <text evidence="3">The sequence shown here is derived from an EMBL/GenBank/DDBJ whole genome shotgun (WGS) entry which is preliminary data.</text>
</comment>
<proteinExistence type="predicted"/>
<feature type="domain" description="Endonuclease/exonuclease/phosphatase" evidence="2">
    <location>
        <begin position="209"/>
        <end position="304"/>
    </location>
</feature>
<dbReference type="InterPro" id="IPR036691">
    <property type="entry name" value="Endo/exonu/phosph_ase_sf"/>
</dbReference>
<name>A0A4C1YZC5_EUMVA</name>
<accession>A0A4C1YZC5</accession>
<dbReference type="Proteomes" id="UP000299102">
    <property type="component" value="Unassembled WGS sequence"/>
</dbReference>
<dbReference type="Gene3D" id="3.60.10.10">
    <property type="entry name" value="Endonuclease/exonuclease/phosphatase"/>
    <property type="match status" value="1"/>
</dbReference>
<dbReference type="InterPro" id="IPR005135">
    <property type="entry name" value="Endo/exonuclease/phosphatase"/>
</dbReference>
<keyword evidence="4" id="KW-1185">Reference proteome</keyword>
<evidence type="ECO:0000313" key="3">
    <source>
        <dbReference type="EMBL" id="GBP81821.1"/>
    </source>
</evidence>
<gene>
    <name evidence="3" type="primary">pol</name>
    <name evidence="3" type="ORF">EVAR_61049_1</name>
</gene>
<organism evidence="3 4">
    <name type="scientific">Eumeta variegata</name>
    <name type="common">Bagworm moth</name>
    <name type="synonym">Eumeta japonica</name>
    <dbReference type="NCBI Taxonomy" id="151549"/>
    <lineage>
        <taxon>Eukaryota</taxon>
        <taxon>Metazoa</taxon>
        <taxon>Ecdysozoa</taxon>
        <taxon>Arthropoda</taxon>
        <taxon>Hexapoda</taxon>
        <taxon>Insecta</taxon>
        <taxon>Pterygota</taxon>
        <taxon>Neoptera</taxon>
        <taxon>Endopterygota</taxon>
        <taxon>Lepidoptera</taxon>
        <taxon>Glossata</taxon>
        <taxon>Ditrysia</taxon>
        <taxon>Tineoidea</taxon>
        <taxon>Psychidae</taxon>
        <taxon>Oiketicinae</taxon>
        <taxon>Eumeta</taxon>
    </lineage>
</organism>
<evidence type="ECO:0000256" key="1">
    <source>
        <dbReference type="SAM" id="MobiDB-lite"/>
    </source>
</evidence>
<protein>
    <submittedName>
        <fullName evidence="3">RNA-directed DNA polymerase from mobile element jockey</fullName>
    </submittedName>
</protein>
<dbReference type="SUPFAM" id="SSF56219">
    <property type="entry name" value="DNase I-like"/>
    <property type="match status" value="1"/>
</dbReference>
<dbReference type="PANTHER" id="PTHR33273">
    <property type="entry name" value="DOMAIN-CONTAINING PROTEIN, PUTATIVE-RELATED"/>
    <property type="match status" value="1"/>
</dbReference>
<dbReference type="Pfam" id="PF14529">
    <property type="entry name" value="Exo_endo_phos_2"/>
    <property type="match status" value="1"/>
</dbReference>
<dbReference type="EMBL" id="BGZK01001532">
    <property type="protein sequence ID" value="GBP81821.1"/>
    <property type="molecule type" value="Genomic_DNA"/>
</dbReference>